<evidence type="ECO:0000313" key="2">
    <source>
        <dbReference type="EMBL" id="ETW80679.1"/>
    </source>
</evidence>
<dbReference type="HOGENOM" id="CLU_600009_0_0_1"/>
<evidence type="ECO:0000313" key="3">
    <source>
        <dbReference type="Proteomes" id="UP000030671"/>
    </source>
</evidence>
<evidence type="ECO:0000256" key="1">
    <source>
        <dbReference type="SAM" id="MobiDB-lite"/>
    </source>
</evidence>
<dbReference type="Proteomes" id="UP000030671">
    <property type="component" value="Unassembled WGS sequence"/>
</dbReference>
<protein>
    <submittedName>
        <fullName evidence="2">Uncharacterized protein</fullName>
    </submittedName>
</protein>
<accession>W4K4K1</accession>
<dbReference type="EMBL" id="KI925459">
    <property type="protein sequence ID" value="ETW80679.1"/>
    <property type="molecule type" value="Genomic_DNA"/>
</dbReference>
<name>W4K4K1_HETIT</name>
<dbReference type="RefSeq" id="XP_009547398.1">
    <property type="nucleotide sequence ID" value="XM_009549103.1"/>
</dbReference>
<sequence length="456" mass="49435">MTPTLPVPISATARALCLPFFGINVTSANSDPRNGLACTQTSRPALGHPRSTAAHALGPSLLIARLRLPPGVRSQLISLRAQRHVPVVHAPPSLILSRLLVECILPLRQANLQRAVASRLKPFSTPPGCGDAGRGTCHRGSMHLGFRILPASGHLNSVTFCVSKLDGGGPQLPPARLPQTVQQVPNPSETFGLRVPHIRVHPSSHQLGPRLAPSSPALARRKTPVVWAPVDSLHNADICACRDVRSIGVFHPRVLSCGPGWDLRHFHSATGRFCDFRGVTRGSVGAGVAEVFDKLRSARPSILMEASTVAAFGARIACVTYPSVPFIFARAHQRTDQQTPYVVPRRPTSPHDMNHLDGRTPPSGRATMTRPHASHSFIHSRRSTFFPRQPRRREIAPFIRAVGWPVRERQRRLRTPNGRGGSEVRRRATGDAAVAPCVPAGRMAFSAPIPPLEDRA</sequence>
<gene>
    <name evidence="2" type="ORF">HETIRDRAFT_101800</name>
</gene>
<dbReference type="KEGG" id="hir:HETIRDRAFT_101800"/>
<dbReference type="InParanoid" id="W4K4K1"/>
<organism evidence="2 3">
    <name type="scientific">Heterobasidion irregulare (strain TC 32-1)</name>
    <dbReference type="NCBI Taxonomy" id="747525"/>
    <lineage>
        <taxon>Eukaryota</taxon>
        <taxon>Fungi</taxon>
        <taxon>Dikarya</taxon>
        <taxon>Basidiomycota</taxon>
        <taxon>Agaricomycotina</taxon>
        <taxon>Agaricomycetes</taxon>
        <taxon>Russulales</taxon>
        <taxon>Bondarzewiaceae</taxon>
        <taxon>Heterobasidion</taxon>
        <taxon>Heterobasidion annosum species complex</taxon>
    </lineage>
</organism>
<reference evidence="2 3" key="1">
    <citation type="journal article" date="2012" name="New Phytol.">
        <title>Insight into trade-off between wood decay and parasitism from the genome of a fungal forest pathogen.</title>
        <authorList>
            <person name="Olson A."/>
            <person name="Aerts A."/>
            <person name="Asiegbu F."/>
            <person name="Belbahri L."/>
            <person name="Bouzid O."/>
            <person name="Broberg A."/>
            <person name="Canback B."/>
            <person name="Coutinho P.M."/>
            <person name="Cullen D."/>
            <person name="Dalman K."/>
            <person name="Deflorio G."/>
            <person name="van Diepen L.T."/>
            <person name="Dunand C."/>
            <person name="Duplessis S."/>
            <person name="Durling M."/>
            <person name="Gonthier P."/>
            <person name="Grimwood J."/>
            <person name="Fossdal C.G."/>
            <person name="Hansson D."/>
            <person name="Henrissat B."/>
            <person name="Hietala A."/>
            <person name="Himmelstrand K."/>
            <person name="Hoffmeister D."/>
            <person name="Hogberg N."/>
            <person name="James T.Y."/>
            <person name="Karlsson M."/>
            <person name="Kohler A."/>
            <person name="Kues U."/>
            <person name="Lee Y.H."/>
            <person name="Lin Y.C."/>
            <person name="Lind M."/>
            <person name="Lindquist E."/>
            <person name="Lombard V."/>
            <person name="Lucas S."/>
            <person name="Lunden K."/>
            <person name="Morin E."/>
            <person name="Murat C."/>
            <person name="Park J."/>
            <person name="Raffaello T."/>
            <person name="Rouze P."/>
            <person name="Salamov A."/>
            <person name="Schmutz J."/>
            <person name="Solheim H."/>
            <person name="Stahlberg J."/>
            <person name="Velez H."/>
            <person name="de Vries R.P."/>
            <person name="Wiebenga A."/>
            <person name="Woodward S."/>
            <person name="Yakovlev I."/>
            <person name="Garbelotto M."/>
            <person name="Martin F."/>
            <person name="Grigoriev I.V."/>
            <person name="Stenlid J."/>
        </authorList>
    </citation>
    <scope>NUCLEOTIDE SEQUENCE [LARGE SCALE GENOMIC DNA]</scope>
    <source>
        <strain evidence="2 3">TC 32-1</strain>
    </source>
</reference>
<dbReference type="AlphaFoldDB" id="W4K4K1"/>
<feature type="region of interest" description="Disordered" evidence="1">
    <location>
        <begin position="337"/>
        <end position="373"/>
    </location>
</feature>
<keyword evidence="3" id="KW-1185">Reference proteome</keyword>
<dbReference type="GeneID" id="20665797"/>
<proteinExistence type="predicted"/>
<feature type="region of interest" description="Disordered" evidence="1">
    <location>
        <begin position="410"/>
        <end position="430"/>
    </location>
</feature>